<dbReference type="InterPro" id="IPR036388">
    <property type="entry name" value="WH-like_DNA-bd_sf"/>
</dbReference>
<dbReference type="SUPFAM" id="SSF46894">
    <property type="entry name" value="C-terminal effector domain of the bipartite response regulators"/>
    <property type="match status" value="1"/>
</dbReference>
<dbReference type="Gene3D" id="1.10.10.10">
    <property type="entry name" value="Winged helix-like DNA-binding domain superfamily/Winged helix DNA-binding domain"/>
    <property type="match status" value="1"/>
</dbReference>
<dbReference type="Proteomes" id="UP001056201">
    <property type="component" value="Chromosome 1"/>
</dbReference>
<dbReference type="Gene3D" id="3.40.50.2300">
    <property type="match status" value="1"/>
</dbReference>
<dbReference type="Pfam" id="PF00072">
    <property type="entry name" value="Response_reg"/>
    <property type="match status" value="1"/>
</dbReference>
<evidence type="ECO:0000256" key="2">
    <source>
        <dbReference type="ARBA" id="ARBA00023125"/>
    </source>
</evidence>
<dbReference type="PRINTS" id="PR00038">
    <property type="entry name" value="HTHLUXR"/>
</dbReference>
<dbReference type="PANTHER" id="PTHR44688">
    <property type="entry name" value="DNA-BINDING TRANSCRIPTIONAL ACTIVATOR DEVR_DOSR"/>
    <property type="match status" value="1"/>
</dbReference>
<feature type="domain" description="HTH luxR-type" evidence="5">
    <location>
        <begin position="176"/>
        <end position="241"/>
    </location>
</feature>
<dbReference type="InterPro" id="IPR001789">
    <property type="entry name" value="Sig_transdc_resp-reg_receiver"/>
</dbReference>
<keyword evidence="1" id="KW-0805">Transcription regulation</keyword>
<dbReference type="InterPro" id="IPR016032">
    <property type="entry name" value="Sig_transdc_resp-reg_C-effctor"/>
</dbReference>
<dbReference type="PROSITE" id="PS00622">
    <property type="entry name" value="HTH_LUXR_1"/>
    <property type="match status" value="1"/>
</dbReference>
<evidence type="ECO:0000256" key="4">
    <source>
        <dbReference type="PROSITE-ProRule" id="PRU00169"/>
    </source>
</evidence>
<protein>
    <submittedName>
        <fullName evidence="7">Response regulator</fullName>
    </submittedName>
</protein>
<dbReference type="PANTHER" id="PTHR44688:SF16">
    <property type="entry name" value="DNA-BINDING TRANSCRIPTIONAL ACTIVATOR DEVR_DOSR"/>
    <property type="match status" value="1"/>
</dbReference>
<dbReference type="SUPFAM" id="SSF52172">
    <property type="entry name" value="CheY-like"/>
    <property type="match status" value="1"/>
</dbReference>
<keyword evidence="4" id="KW-0597">Phosphoprotein</keyword>
<dbReference type="PROSITE" id="PS50110">
    <property type="entry name" value="RESPONSE_REGULATORY"/>
    <property type="match status" value="1"/>
</dbReference>
<dbReference type="InterPro" id="IPR000792">
    <property type="entry name" value="Tscrpt_reg_LuxR_C"/>
</dbReference>
<keyword evidence="3" id="KW-0804">Transcription</keyword>
<name>A0ABY4S5A7_AQUTE</name>
<keyword evidence="8" id="KW-1185">Reference proteome</keyword>
<feature type="domain" description="Response regulatory" evidence="6">
    <location>
        <begin position="17"/>
        <end position="134"/>
    </location>
</feature>
<dbReference type="RefSeq" id="WP_250195467.1">
    <property type="nucleotide sequence ID" value="NZ_CP097635.1"/>
</dbReference>
<sequence length="243" mass="26073">MNTAPQPGHPTDASTRTIFIVDDNADFRSSAHWWLAGAGYEVVDFADPAEALAGLCNARPSGPACVLLDVRMPGMSGLDLHDRLRAQGMPWPVVYMTGHGDVPLAVQAMQRGAVSFLEKPFADQALEEALDRAFHASAVPAAAVVPVPPAAMQPVPATAPGATAVPAVEEPARQAWQQRLARLTPRERELLGWVVEGKLNKVIADRMGISIKTVELHRKRVMDKLQASSVTHLITMVVSGRVA</sequence>
<evidence type="ECO:0000313" key="7">
    <source>
        <dbReference type="EMBL" id="URI07202.1"/>
    </source>
</evidence>
<reference evidence="7" key="1">
    <citation type="submission" date="2022-05" db="EMBL/GenBank/DDBJ databases">
        <title>An RpoN-dependent PEP-CTERM gene is involved in floc formation of an Aquincola tertiaricarbonis strain.</title>
        <authorList>
            <person name="Qiu D."/>
            <person name="Xia M."/>
        </authorList>
    </citation>
    <scope>NUCLEOTIDE SEQUENCE</scope>
    <source>
        <strain evidence="7">RN12</strain>
    </source>
</reference>
<feature type="modified residue" description="4-aspartylphosphate" evidence="4">
    <location>
        <position position="69"/>
    </location>
</feature>
<dbReference type="PROSITE" id="PS50043">
    <property type="entry name" value="HTH_LUXR_2"/>
    <property type="match status" value="1"/>
</dbReference>
<keyword evidence="2" id="KW-0238">DNA-binding</keyword>
<dbReference type="Pfam" id="PF00196">
    <property type="entry name" value="GerE"/>
    <property type="match status" value="1"/>
</dbReference>
<dbReference type="SMART" id="SM00448">
    <property type="entry name" value="REC"/>
    <property type="match status" value="1"/>
</dbReference>
<dbReference type="InterPro" id="IPR011006">
    <property type="entry name" value="CheY-like_superfamily"/>
</dbReference>
<evidence type="ECO:0000259" key="5">
    <source>
        <dbReference type="PROSITE" id="PS50043"/>
    </source>
</evidence>
<evidence type="ECO:0000259" key="6">
    <source>
        <dbReference type="PROSITE" id="PS50110"/>
    </source>
</evidence>
<organism evidence="7 8">
    <name type="scientific">Aquincola tertiaricarbonis</name>
    <dbReference type="NCBI Taxonomy" id="391953"/>
    <lineage>
        <taxon>Bacteria</taxon>
        <taxon>Pseudomonadati</taxon>
        <taxon>Pseudomonadota</taxon>
        <taxon>Betaproteobacteria</taxon>
        <taxon>Burkholderiales</taxon>
        <taxon>Sphaerotilaceae</taxon>
        <taxon>Aquincola</taxon>
    </lineage>
</organism>
<dbReference type="SMART" id="SM00421">
    <property type="entry name" value="HTH_LUXR"/>
    <property type="match status" value="1"/>
</dbReference>
<proteinExistence type="predicted"/>
<dbReference type="EMBL" id="CP097635">
    <property type="protein sequence ID" value="URI07202.1"/>
    <property type="molecule type" value="Genomic_DNA"/>
</dbReference>
<gene>
    <name evidence="7" type="ORF">MW290_00825</name>
</gene>
<dbReference type="CDD" id="cd06170">
    <property type="entry name" value="LuxR_C_like"/>
    <property type="match status" value="1"/>
</dbReference>
<evidence type="ECO:0000256" key="1">
    <source>
        <dbReference type="ARBA" id="ARBA00023015"/>
    </source>
</evidence>
<evidence type="ECO:0000256" key="3">
    <source>
        <dbReference type="ARBA" id="ARBA00023163"/>
    </source>
</evidence>
<accession>A0ABY4S5A7</accession>
<evidence type="ECO:0000313" key="8">
    <source>
        <dbReference type="Proteomes" id="UP001056201"/>
    </source>
</evidence>